<dbReference type="Pfam" id="PF00589">
    <property type="entry name" value="Phage_integrase"/>
    <property type="match status" value="1"/>
</dbReference>
<dbReference type="CDD" id="cd01189">
    <property type="entry name" value="INT_ICEBs1_C_like"/>
    <property type="match status" value="1"/>
</dbReference>
<comment type="similarity">
    <text evidence="1">Belongs to the 'phage' integrase family.</text>
</comment>
<dbReference type="PROSITE" id="PS51898">
    <property type="entry name" value="TYR_RECOMBINASE"/>
    <property type="match status" value="1"/>
</dbReference>
<dbReference type="InterPro" id="IPR011010">
    <property type="entry name" value="DNA_brk_join_enz"/>
</dbReference>
<dbReference type="PANTHER" id="PTHR30349:SF41">
    <property type="entry name" value="INTEGRASE_RECOMBINASE PROTEIN MJ0367-RELATED"/>
    <property type="match status" value="1"/>
</dbReference>
<dbReference type="InterPro" id="IPR002104">
    <property type="entry name" value="Integrase_catalytic"/>
</dbReference>
<evidence type="ECO:0000313" key="6">
    <source>
        <dbReference type="Proteomes" id="UP001290101"/>
    </source>
</evidence>
<comment type="caution">
    <text evidence="5">The sequence shown here is derived from an EMBL/GenBank/DDBJ whole genome shotgun (WGS) entry which is preliminary data.</text>
</comment>
<dbReference type="RefSeq" id="WP_322443061.1">
    <property type="nucleotide sequence ID" value="NZ_JAXOTQ010000047.1"/>
</dbReference>
<evidence type="ECO:0000256" key="1">
    <source>
        <dbReference type="ARBA" id="ARBA00008857"/>
    </source>
</evidence>
<dbReference type="InterPro" id="IPR050090">
    <property type="entry name" value="Tyrosine_recombinase_XerCD"/>
</dbReference>
<keyword evidence="2" id="KW-0238">DNA-binding</keyword>
<reference evidence="5 6" key="1">
    <citation type="submission" date="2023-12" db="EMBL/GenBank/DDBJ databases">
        <title>Micromonospora sp. nov., isolated from Atacama Desert.</title>
        <authorList>
            <person name="Carro L."/>
            <person name="Golinska P."/>
            <person name="Klenk H.-P."/>
            <person name="Goodfellow M."/>
        </authorList>
    </citation>
    <scope>NUCLEOTIDE SEQUENCE [LARGE SCALE GENOMIC DNA]</scope>
    <source>
        <strain evidence="5 6">4G53</strain>
    </source>
</reference>
<gene>
    <name evidence="5" type="ORF">U2F25_29085</name>
</gene>
<evidence type="ECO:0000256" key="2">
    <source>
        <dbReference type="ARBA" id="ARBA00023125"/>
    </source>
</evidence>
<accession>A0ABU5JM41</accession>
<dbReference type="PANTHER" id="PTHR30349">
    <property type="entry name" value="PHAGE INTEGRASE-RELATED"/>
    <property type="match status" value="1"/>
</dbReference>
<sequence>MASLRPRGRLATHRGLRRGELCGLRDYDVDLDAAAITITEQRTSVGYKPITKPVKSRAGERVIPLAEDTVSVLRAYRARRNGWKLVSGSDWPDTGLFFLRPDGKPWHPETITQRFDNLVAASGLPPVRFHDLRHIAATLMLAAGASIKEIQDTLGHASYTMTADIYTSVLEELKRTTAEATTKLIPRRPHRAA</sequence>
<proteinExistence type="inferred from homology"/>
<name>A0ABU5JM41_9ACTN</name>
<dbReference type="SUPFAM" id="SSF56349">
    <property type="entry name" value="DNA breaking-rejoining enzymes"/>
    <property type="match status" value="1"/>
</dbReference>
<keyword evidence="3" id="KW-0233">DNA recombination</keyword>
<keyword evidence="6" id="KW-1185">Reference proteome</keyword>
<protein>
    <submittedName>
        <fullName evidence="5">Site-specific integrase</fullName>
    </submittedName>
</protein>
<dbReference type="EMBL" id="JAXOTQ010000047">
    <property type="protein sequence ID" value="MDZ5493473.1"/>
    <property type="molecule type" value="Genomic_DNA"/>
</dbReference>
<feature type="domain" description="Tyr recombinase" evidence="4">
    <location>
        <begin position="1"/>
        <end position="179"/>
    </location>
</feature>
<dbReference type="Proteomes" id="UP001290101">
    <property type="component" value="Unassembled WGS sequence"/>
</dbReference>
<evidence type="ECO:0000256" key="3">
    <source>
        <dbReference type="ARBA" id="ARBA00023172"/>
    </source>
</evidence>
<organism evidence="5 6">
    <name type="scientific">Micromonospora sicca</name>
    <dbReference type="NCBI Taxonomy" id="2202420"/>
    <lineage>
        <taxon>Bacteria</taxon>
        <taxon>Bacillati</taxon>
        <taxon>Actinomycetota</taxon>
        <taxon>Actinomycetes</taxon>
        <taxon>Micromonosporales</taxon>
        <taxon>Micromonosporaceae</taxon>
        <taxon>Micromonospora</taxon>
    </lineage>
</organism>
<evidence type="ECO:0000259" key="4">
    <source>
        <dbReference type="PROSITE" id="PS51898"/>
    </source>
</evidence>
<dbReference type="Gene3D" id="1.10.443.10">
    <property type="entry name" value="Intergrase catalytic core"/>
    <property type="match status" value="1"/>
</dbReference>
<evidence type="ECO:0000313" key="5">
    <source>
        <dbReference type="EMBL" id="MDZ5493473.1"/>
    </source>
</evidence>
<dbReference type="InterPro" id="IPR013762">
    <property type="entry name" value="Integrase-like_cat_sf"/>
</dbReference>